<dbReference type="OrthoDB" id="9807829at2"/>
<dbReference type="GO" id="GO:0003723">
    <property type="term" value="F:RNA binding"/>
    <property type="evidence" value="ECO:0007669"/>
    <property type="project" value="InterPro"/>
</dbReference>
<dbReference type="Pfam" id="PF00849">
    <property type="entry name" value="PseudoU_synth_2"/>
    <property type="match status" value="1"/>
</dbReference>
<dbReference type="GO" id="GO:0001522">
    <property type="term" value="P:pseudouridine synthesis"/>
    <property type="evidence" value="ECO:0007669"/>
    <property type="project" value="InterPro"/>
</dbReference>
<dbReference type="EMBL" id="ARYL01000030">
    <property type="protein sequence ID" value="KDA01342.1"/>
    <property type="molecule type" value="Genomic_DNA"/>
</dbReference>
<proteinExistence type="predicted"/>
<dbReference type="InterPro" id="IPR020103">
    <property type="entry name" value="PsdUridine_synth_cat_dom_sf"/>
</dbReference>
<dbReference type="InterPro" id="IPR006224">
    <property type="entry name" value="PsdUridine_synth_RluA-like_CS"/>
</dbReference>
<organism evidence="2 3">
    <name type="scientific">Hyphomonas oceanitis SCH89</name>
    <dbReference type="NCBI Taxonomy" id="1280953"/>
    <lineage>
        <taxon>Bacteria</taxon>
        <taxon>Pseudomonadati</taxon>
        <taxon>Pseudomonadota</taxon>
        <taxon>Alphaproteobacteria</taxon>
        <taxon>Hyphomonadales</taxon>
        <taxon>Hyphomonadaceae</taxon>
        <taxon>Hyphomonas</taxon>
    </lineage>
</organism>
<name>A0A059G3B3_9PROT</name>
<dbReference type="InterPro" id="IPR006145">
    <property type="entry name" value="PsdUridine_synth_RsuA/RluA"/>
</dbReference>
<dbReference type="GO" id="GO:0006396">
    <property type="term" value="P:RNA processing"/>
    <property type="evidence" value="ECO:0007669"/>
    <property type="project" value="UniProtKB-ARBA"/>
</dbReference>
<gene>
    <name evidence="2" type="ORF">HOC_15842</name>
</gene>
<dbReference type="CDD" id="cd02869">
    <property type="entry name" value="PseudoU_synth_RluA_like"/>
    <property type="match status" value="1"/>
</dbReference>
<dbReference type="Proteomes" id="UP000024942">
    <property type="component" value="Unassembled WGS sequence"/>
</dbReference>
<protein>
    <submittedName>
        <fullName evidence="2">Pseudouridine synthase family protein</fullName>
    </submittedName>
</protein>
<reference evidence="2 3" key="1">
    <citation type="journal article" date="2014" name="Antonie Van Leeuwenhoek">
        <title>Hyphomonas beringensis sp. nov. and Hyphomonas chukchiensis sp. nov., isolated from surface seawater of the Bering Sea and Chukchi Sea.</title>
        <authorList>
            <person name="Li C."/>
            <person name="Lai Q."/>
            <person name="Li G."/>
            <person name="Dong C."/>
            <person name="Wang J."/>
            <person name="Liao Y."/>
            <person name="Shao Z."/>
        </authorList>
    </citation>
    <scope>NUCLEOTIDE SEQUENCE [LARGE SCALE GENOMIC DNA]</scope>
    <source>
        <strain evidence="2 3">SCH89</strain>
    </source>
</reference>
<dbReference type="GO" id="GO:0140098">
    <property type="term" value="F:catalytic activity, acting on RNA"/>
    <property type="evidence" value="ECO:0007669"/>
    <property type="project" value="UniProtKB-ARBA"/>
</dbReference>
<keyword evidence="3" id="KW-1185">Reference proteome</keyword>
<dbReference type="AlphaFoldDB" id="A0A059G3B3"/>
<sequence>MTRNKPVPDISPEDVAFMRGLIIYQDFDLIGFDKPSGLPVQDGRGIDRSLDSLLVAFARSNGKRPKLVHRLDAGTSGVIIVAKTQPAAAFFSAEFAERRTRKTYVAMVSGAIPSGREGVINAPLVKVQEGGRARMIVAKAGRKGAQAARTGWKVLAASGTHALIQLSPETGRMHQIRIHLAHLGCPILGDTIYGTGLQGAPRLMLHALKLEIARPSGVTATLEAPLPDIFGELAEVHGLEDYSGL</sequence>
<dbReference type="PANTHER" id="PTHR21600">
    <property type="entry name" value="MITOCHONDRIAL RNA PSEUDOURIDINE SYNTHASE"/>
    <property type="match status" value="1"/>
</dbReference>
<dbReference type="RefSeq" id="WP_035540375.1">
    <property type="nucleotide sequence ID" value="NZ_ARYL01000030.1"/>
</dbReference>
<evidence type="ECO:0000313" key="2">
    <source>
        <dbReference type="EMBL" id="KDA01342.1"/>
    </source>
</evidence>
<dbReference type="STRING" id="1280953.HOC_15842"/>
<dbReference type="InterPro" id="IPR050188">
    <property type="entry name" value="RluA_PseudoU_synthase"/>
</dbReference>
<dbReference type="Gene3D" id="3.30.2350.10">
    <property type="entry name" value="Pseudouridine synthase"/>
    <property type="match status" value="1"/>
</dbReference>
<evidence type="ECO:0000313" key="3">
    <source>
        <dbReference type="Proteomes" id="UP000024942"/>
    </source>
</evidence>
<dbReference type="GO" id="GO:0009982">
    <property type="term" value="F:pseudouridine synthase activity"/>
    <property type="evidence" value="ECO:0007669"/>
    <property type="project" value="InterPro"/>
</dbReference>
<accession>A0A059G3B3</accession>
<dbReference type="PATRIC" id="fig|1280953.3.peg.3178"/>
<evidence type="ECO:0000259" key="1">
    <source>
        <dbReference type="Pfam" id="PF00849"/>
    </source>
</evidence>
<dbReference type="SUPFAM" id="SSF55120">
    <property type="entry name" value="Pseudouridine synthase"/>
    <property type="match status" value="1"/>
</dbReference>
<dbReference type="PROSITE" id="PS01129">
    <property type="entry name" value="PSI_RLU"/>
    <property type="match status" value="1"/>
</dbReference>
<dbReference type="eggNOG" id="COG0564">
    <property type="taxonomic scope" value="Bacteria"/>
</dbReference>
<feature type="domain" description="Pseudouridine synthase RsuA/RluA-like" evidence="1">
    <location>
        <begin position="29"/>
        <end position="182"/>
    </location>
</feature>
<comment type="caution">
    <text evidence="2">The sequence shown here is derived from an EMBL/GenBank/DDBJ whole genome shotgun (WGS) entry which is preliminary data.</text>
</comment>